<protein>
    <recommendedName>
        <fullName evidence="3">DUF4352 domain-containing protein</fullName>
    </recommendedName>
</protein>
<keyword evidence="2" id="KW-1185">Reference proteome</keyword>
<evidence type="ECO:0000313" key="2">
    <source>
        <dbReference type="Proteomes" id="UP001302274"/>
    </source>
</evidence>
<proteinExistence type="predicted"/>
<dbReference type="EMBL" id="JAYGJQ010000002">
    <property type="protein sequence ID" value="MEA9356841.1"/>
    <property type="molecule type" value="Genomic_DNA"/>
</dbReference>
<evidence type="ECO:0008006" key="3">
    <source>
        <dbReference type="Google" id="ProtNLM"/>
    </source>
</evidence>
<gene>
    <name evidence="1" type="ORF">SHI21_11520</name>
</gene>
<sequence length="153" mass="17634">MSKTVYLIIFLSVVLIKSETSFGQTLKKELGICGKTMGAILKVDPKTEPVLKSMFMKDTEYCDDGRYELNANFVIYLYNAKNELVYDKHVYLNELTFHEETNEKGEFIKTKISPSINSRIVKFPVPKEVGTIQSYKIESLADKKMFGIKKIKW</sequence>
<evidence type="ECO:0000313" key="1">
    <source>
        <dbReference type="EMBL" id="MEA9356841.1"/>
    </source>
</evidence>
<dbReference type="Proteomes" id="UP001302274">
    <property type="component" value="Unassembled WGS sequence"/>
</dbReference>
<name>A0ABU5VUW8_9BACT</name>
<accession>A0ABU5VUW8</accession>
<reference evidence="1 2" key="1">
    <citation type="submission" date="2023-11" db="EMBL/GenBank/DDBJ databases">
        <title>A Novel Polar Bacteriovorax (B. antarcticus) Isolated from the Biocrust in Antarctica.</title>
        <authorList>
            <person name="Mun W."/>
            <person name="Choi S.Y."/>
            <person name="Mitchell R.J."/>
        </authorList>
    </citation>
    <scope>NUCLEOTIDE SEQUENCE [LARGE SCALE GENOMIC DNA]</scope>
    <source>
        <strain evidence="1 2">PP10</strain>
    </source>
</reference>
<dbReference type="RefSeq" id="WP_323576736.1">
    <property type="nucleotide sequence ID" value="NZ_JAYGJQ010000002.1"/>
</dbReference>
<comment type="caution">
    <text evidence="1">The sequence shown here is derived from an EMBL/GenBank/DDBJ whole genome shotgun (WGS) entry which is preliminary data.</text>
</comment>
<organism evidence="1 2">
    <name type="scientific">Bacteriovorax antarcticus</name>
    <dbReference type="NCBI Taxonomy" id="3088717"/>
    <lineage>
        <taxon>Bacteria</taxon>
        <taxon>Pseudomonadati</taxon>
        <taxon>Bdellovibrionota</taxon>
        <taxon>Bacteriovoracia</taxon>
        <taxon>Bacteriovoracales</taxon>
        <taxon>Bacteriovoracaceae</taxon>
        <taxon>Bacteriovorax</taxon>
    </lineage>
</organism>